<proteinExistence type="predicted"/>
<evidence type="ECO:0000256" key="1">
    <source>
        <dbReference type="SAM" id="Phobius"/>
    </source>
</evidence>
<dbReference type="AlphaFoldDB" id="A0A1D3JFT9"/>
<dbReference type="VEuPathDB" id="PlasmoDB:POWCR01_000117100"/>
<dbReference type="Proteomes" id="UP000242942">
    <property type="component" value="Unassembled WGS sequence"/>
</dbReference>
<reference evidence="2 3" key="1">
    <citation type="submission" date="2016-06" db="EMBL/GenBank/DDBJ databases">
        <authorList>
            <consortium name="Pathogen Informatics"/>
        </authorList>
    </citation>
    <scope>NUCLEOTIDE SEQUENCE [LARGE SCALE GENOMIC DNA]</scope>
    <source>
        <strain evidence="2">PocGH01</strain>
    </source>
</reference>
<keyword evidence="1" id="KW-0472">Membrane</keyword>
<dbReference type="OrthoDB" id="10305140at2759"/>
<dbReference type="VEuPathDB" id="PlasmoDB:PocGH01_00231300"/>
<keyword evidence="1" id="KW-1133">Transmembrane helix</keyword>
<organism evidence="2 3">
    <name type="scientific">Plasmodium ovale</name>
    <name type="common">malaria parasite P. ovale</name>
    <dbReference type="NCBI Taxonomy" id="36330"/>
    <lineage>
        <taxon>Eukaryota</taxon>
        <taxon>Sar</taxon>
        <taxon>Alveolata</taxon>
        <taxon>Apicomplexa</taxon>
        <taxon>Aconoidasida</taxon>
        <taxon>Haemosporida</taxon>
        <taxon>Plasmodiidae</taxon>
        <taxon>Plasmodium</taxon>
        <taxon>Plasmodium (Plasmodium)</taxon>
    </lineage>
</organism>
<evidence type="ECO:0000313" key="3">
    <source>
        <dbReference type="Proteomes" id="UP000242942"/>
    </source>
</evidence>
<sequence>MECYSLPISDTYRFFNTFDTYKSLANEAKGATVIRKVNDGCKSFLSNSIFTKVPSSDKICKQFIHIYNKLSNTFRYKKNTASLNDNDYSFMNYWINDALSGSSVDSSIYIQKLYEKLKAVDNEFFTVPLMVEKFNNMKFHDLENIKILIDLYNYKDEISNIIIDCHSKGEYELCLYNTITYNEKYNEAIINCDDCSSNFYNALELFKCTYNKEIIDYVNILLRNKLNNFDYLQDYKYVLKEHRKKQFKRILTIPILFPMFGLLLMLFFSNMVKGTTYIIDHLTPFRQLLLGEIKKIRDTGIYEYGSKKLLLRSPDGENKNFNYGEYNIGYFSIRDDLIY</sequence>
<gene>
    <name evidence="2" type="primary">PocGH01_00231300</name>
    <name evidence="2" type="ORF">POCGH01_00231300</name>
</gene>
<keyword evidence="3" id="KW-1185">Reference proteome</keyword>
<evidence type="ECO:0000313" key="2">
    <source>
        <dbReference type="EMBL" id="SBT84834.1"/>
    </source>
</evidence>
<keyword evidence="1" id="KW-0812">Transmembrane</keyword>
<dbReference type="EMBL" id="FLRI01000576">
    <property type="protein sequence ID" value="SBT84834.1"/>
    <property type="molecule type" value="Genomic_DNA"/>
</dbReference>
<name>A0A1D3JFT9_PLAOA</name>
<protein>
    <submittedName>
        <fullName evidence="2">PIR protein</fullName>
    </submittedName>
</protein>
<accession>A0A1D3JFT9</accession>
<feature type="transmembrane region" description="Helical" evidence="1">
    <location>
        <begin position="250"/>
        <end position="268"/>
    </location>
</feature>